<dbReference type="Gene3D" id="1.10.238.10">
    <property type="entry name" value="EF-hand"/>
    <property type="match status" value="1"/>
</dbReference>
<evidence type="ECO:0000313" key="6">
    <source>
        <dbReference type="EMBL" id="CAH2299767.1"/>
    </source>
</evidence>
<dbReference type="InterPro" id="IPR013787">
    <property type="entry name" value="S100_Ca-bd_sub"/>
</dbReference>
<keyword evidence="4" id="KW-0106">Calcium</keyword>
<organism evidence="6 7">
    <name type="scientific">Pelobates cultripes</name>
    <name type="common">Western spadefoot toad</name>
    <dbReference type="NCBI Taxonomy" id="61616"/>
    <lineage>
        <taxon>Eukaryota</taxon>
        <taxon>Metazoa</taxon>
        <taxon>Chordata</taxon>
        <taxon>Craniata</taxon>
        <taxon>Vertebrata</taxon>
        <taxon>Euteleostomi</taxon>
        <taxon>Amphibia</taxon>
        <taxon>Batrachia</taxon>
        <taxon>Anura</taxon>
        <taxon>Pelobatoidea</taxon>
        <taxon>Pelobatidae</taxon>
        <taxon>Pelobates</taxon>
    </lineage>
</organism>
<dbReference type="InterPro" id="IPR034325">
    <property type="entry name" value="S-100_dom"/>
</dbReference>
<feature type="domain" description="EF-hand" evidence="5">
    <location>
        <begin position="51"/>
        <end position="86"/>
    </location>
</feature>
<dbReference type="GO" id="GO:0043542">
    <property type="term" value="P:endothelial cell migration"/>
    <property type="evidence" value="ECO:0007669"/>
    <property type="project" value="TreeGrafter"/>
</dbReference>
<dbReference type="SMART" id="SM01394">
    <property type="entry name" value="S_100"/>
    <property type="match status" value="1"/>
</dbReference>
<evidence type="ECO:0000313" key="7">
    <source>
        <dbReference type="Proteomes" id="UP001295444"/>
    </source>
</evidence>
<keyword evidence="7" id="KW-1185">Reference proteome</keyword>
<dbReference type="Proteomes" id="UP001295444">
    <property type="component" value="Chromosome 06"/>
</dbReference>
<dbReference type="PANTHER" id="PTHR11639">
    <property type="entry name" value="S100 CALCIUM-BINDING PROTEIN"/>
    <property type="match status" value="1"/>
</dbReference>
<evidence type="ECO:0000256" key="2">
    <source>
        <dbReference type="ARBA" id="ARBA00022723"/>
    </source>
</evidence>
<reference evidence="6" key="1">
    <citation type="submission" date="2022-03" db="EMBL/GenBank/DDBJ databases">
        <authorList>
            <person name="Alioto T."/>
            <person name="Alioto T."/>
            <person name="Gomez Garrido J."/>
        </authorList>
    </citation>
    <scope>NUCLEOTIDE SEQUENCE</scope>
</reference>
<dbReference type="Pfam" id="PF01023">
    <property type="entry name" value="S_100"/>
    <property type="match status" value="1"/>
</dbReference>
<dbReference type="InterPro" id="IPR002048">
    <property type="entry name" value="EF_hand_dom"/>
</dbReference>
<dbReference type="PROSITE" id="PS00303">
    <property type="entry name" value="S100_CABP"/>
    <property type="match status" value="1"/>
</dbReference>
<dbReference type="SUPFAM" id="SSF47473">
    <property type="entry name" value="EF-hand"/>
    <property type="match status" value="1"/>
</dbReference>
<name>A0AAD1SI59_PELCU</name>
<comment type="similarity">
    <text evidence="1">Belongs to the S-100 family.</text>
</comment>
<dbReference type="GO" id="GO:0048306">
    <property type="term" value="F:calcium-dependent protein binding"/>
    <property type="evidence" value="ECO:0007669"/>
    <property type="project" value="TreeGrafter"/>
</dbReference>
<evidence type="ECO:0000256" key="1">
    <source>
        <dbReference type="ARBA" id="ARBA00007323"/>
    </source>
</evidence>
<evidence type="ECO:0000256" key="3">
    <source>
        <dbReference type="ARBA" id="ARBA00022737"/>
    </source>
</evidence>
<proteinExistence type="inferred from homology"/>
<dbReference type="PROSITE" id="PS50222">
    <property type="entry name" value="EF_HAND_2"/>
    <property type="match status" value="1"/>
</dbReference>
<dbReference type="GO" id="GO:0005509">
    <property type="term" value="F:calcium ion binding"/>
    <property type="evidence" value="ECO:0007669"/>
    <property type="project" value="InterPro"/>
</dbReference>
<dbReference type="GO" id="GO:0046914">
    <property type="term" value="F:transition metal ion binding"/>
    <property type="evidence" value="ECO:0007669"/>
    <property type="project" value="InterPro"/>
</dbReference>
<keyword evidence="2" id="KW-0479">Metal-binding</keyword>
<dbReference type="InterPro" id="IPR011992">
    <property type="entry name" value="EF-hand-dom_pair"/>
</dbReference>
<dbReference type="CDD" id="cd00213">
    <property type="entry name" value="S-100"/>
    <property type="match status" value="1"/>
</dbReference>
<dbReference type="GO" id="GO:0070062">
    <property type="term" value="C:extracellular exosome"/>
    <property type="evidence" value="ECO:0007669"/>
    <property type="project" value="TreeGrafter"/>
</dbReference>
<accession>A0AAD1SI59</accession>
<gene>
    <name evidence="6" type="ORF">PECUL_23A048909</name>
</gene>
<dbReference type="EMBL" id="OW240917">
    <property type="protein sequence ID" value="CAH2299767.1"/>
    <property type="molecule type" value="Genomic_DNA"/>
</dbReference>
<dbReference type="GO" id="GO:0005737">
    <property type="term" value="C:cytoplasm"/>
    <property type="evidence" value="ECO:0007669"/>
    <property type="project" value="TreeGrafter"/>
</dbReference>
<dbReference type="InterPro" id="IPR001751">
    <property type="entry name" value="S100/CaBP7/8-like_CS"/>
</dbReference>
<dbReference type="AlphaFoldDB" id="A0AAD1SI59"/>
<evidence type="ECO:0000256" key="4">
    <source>
        <dbReference type="ARBA" id="ARBA00022837"/>
    </source>
</evidence>
<protein>
    <submittedName>
        <fullName evidence="6">S100-P</fullName>
    </submittedName>
</protein>
<evidence type="ECO:0000259" key="5">
    <source>
        <dbReference type="PROSITE" id="PS50222"/>
    </source>
</evidence>
<dbReference type="PANTHER" id="PTHR11639:SF134">
    <property type="entry name" value="PROTEIN S100-A1-RELATED"/>
    <property type="match status" value="1"/>
</dbReference>
<keyword evidence="3" id="KW-0677">Repeat</keyword>
<sequence>MSELETAMVMIMDVFDRYACTEGNKTTLTKGEMKTLVEKELPGIFSKVAAKEKDASDKLLKDLDENGDCEVDFQEFAIFVVALCTIGHARFANVPPKK</sequence>